<dbReference type="RefSeq" id="WP_023189240.1">
    <property type="nucleotide sequence ID" value="NZ_BAABQR010000002.1"/>
</dbReference>
<sequence>MLTPDTEYTEDIGVKSESLIFAQPDTGEEAFYMINEFVKRGLLI</sequence>
<reference evidence="1 3" key="1">
    <citation type="submission" date="2015-01" db="EMBL/GenBank/DDBJ databases">
        <title>Lactococcus lactis subsp.lactis JCM 5805 whole genome shotgun sequence.</title>
        <authorList>
            <person name="Fujii T."/>
            <person name="Tomita Y."/>
            <person name="Ikushima S."/>
            <person name="Fujiwara D."/>
        </authorList>
    </citation>
    <scope>NUCLEOTIDE SEQUENCE [LARGE SCALE GENOMIC DNA]</scope>
    <source>
        <strain evidence="1 3">JCM 5805</strain>
    </source>
</reference>
<protein>
    <submittedName>
        <fullName evidence="1">RecA/RadA recombinase</fullName>
    </submittedName>
</protein>
<evidence type="ECO:0000313" key="2">
    <source>
        <dbReference type="EMBL" id="WMD27506.1"/>
    </source>
</evidence>
<dbReference type="Proteomes" id="UP000192095">
    <property type="component" value="Chromosome"/>
</dbReference>
<organism evidence="1 3">
    <name type="scientific">Lactococcus lactis subsp. lactis</name>
    <name type="common">Streptococcus lactis</name>
    <dbReference type="NCBI Taxonomy" id="1360"/>
    <lineage>
        <taxon>Bacteria</taxon>
        <taxon>Bacillati</taxon>
        <taxon>Bacillota</taxon>
        <taxon>Bacilli</taxon>
        <taxon>Lactobacillales</taxon>
        <taxon>Streptococcaceae</taxon>
        <taxon>Lactococcus</taxon>
    </lineage>
</organism>
<dbReference type="EMBL" id="CP015902">
    <property type="protein sequence ID" value="WMD27506.1"/>
    <property type="molecule type" value="Genomic_DNA"/>
</dbReference>
<accession>A0A0B8QKU2</accession>
<dbReference type="EMBL" id="BBSI01000022">
    <property type="protein sequence ID" value="GAM80415.1"/>
    <property type="molecule type" value="Genomic_DNA"/>
</dbReference>
<reference evidence="2 4" key="2">
    <citation type="journal article" date="2017" name="BMC Genomics">
        <title>Comparative and functional genomics of the Lactococcus lactis taxon; insights into evolution and niche adaptation.</title>
        <authorList>
            <person name="Kelleher P."/>
            <person name="Bottacini F."/>
            <person name="Mahony J."/>
            <person name="Kilcawley K.N."/>
            <person name="van Sinderen D."/>
        </authorList>
    </citation>
    <scope>NUCLEOTIDE SEQUENCE [LARGE SCALE GENOMIC DNA]</scope>
    <source>
        <strain evidence="2 4">UC06</strain>
    </source>
</reference>
<dbReference type="PATRIC" id="fig|1360.113.peg.1561"/>
<gene>
    <name evidence="1" type="ORF">JCM5805K_1526</name>
    <name evidence="2" type="ORF">LLUC06_02925</name>
</gene>
<proteinExistence type="predicted"/>
<evidence type="ECO:0000313" key="1">
    <source>
        <dbReference type="EMBL" id="GAM80415.1"/>
    </source>
</evidence>
<name>A0A0B8QKU2_LACLL</name>
<dbReference type="AlphaFoldDB" id="A0A0B8QKU2"/>
<evidence type="ECO:0000313" key="4">
    <source>
        <dbReference type="Proteomes" id="UP000192095"/>
    </source>
</evidence>
<dbReference type="Proteomes" id="UP000031847">
    <property type="component" value="Unassembled WGS sequence"/>
</dbReference>
<evidence type="ECO:0000313" key="3">
    <source>
        <dbReference type="Proteomes" id="UP000031847"/>
    </source>
</evidence>
<reference evidence="2" key="3">
    <citation type="submission" date="2023-07" db="EMBL/GenBank/DDBJ databases">
        <authorList>
            <person name="McDonnell B."/>
        </authorList>
    </citation>
    <scope>NUCLEOTIDE SEQUENCE</scope>
    <source>
        <strain evidence="2">UC06</strain>
    </source>
</reference>